<evidence type="ECO:0000259" key="7">
    <source>
        <dbReference type="Pfam" id="PF12537"/>
    </source>
</evidence>
<feature type="domain" description="Golgi pH regulator conserved" evidence="7">
    <location>
        <begin position="184"/>
        <end position="219"/>
    </location>
</feature>
<keyword evidence="3 5" id="KW-1133">Transmembrane helix</keyword>
<feature type="domain" description="Abscisic acid G-protein coupled receptor-like" evidence="6">
    <location>
        <begin position="308"/>
        <end position="534"/>
    </location>
</feature>
<dbReference type="AlphaFoldDB" id="A0A0C7NA57"/>
<evidence type="ECO:0000259" key="6">
    <source>
        <dbReference type="Pfam" id="PF12430"/>
    </source>
</evidence>
<sequence length="544" mass="61088">MLSSDIYLLVILVVSFVFSFHVSREIFWFKAQLLFELGDGVMSDQIVGLDVLKEHEKTFLHKFSNPFSLSSKRITQYIRVLFATTCALCVVSVELTLWEIVKAENEGNVEPSDLVSAVWLFASTVLAFILILIQPYLILSSILNKFYGDRLNHSSLTLVCCGVILTWVLTLNGLNAGPFRSSISLLTKISIMGVSVMALLSGIACLSTLYYSVVFFWRRRNGSGDTAAGSAPLQFSRNTPVLFLDEASLDAKKHECEIQIQDSLAVLHKLEKEPVPPPFALRQQLFDRISHYQLELSRLQKLASYSKTRHLMKRLFHLGFLAYCIYRLSSIFLRRIPALCIHGIRHPNDFEYEKLMKHSSGETIAGDPLAVSLAKICDFFVFRLKEKSQQDSLVKQISLILSLSLFGCSLTTVIATISYLATLLPLRVRILALKTMRQSQSNELLPTTNAKSSQRKKSEPSIIKNLLISELTGIYVLATILMVRSNLSKGAAQRLNRMLGEKSVVPYIVLDVWFDKIFALGAMISLVGIKLAERTTVYPKTNTV</sequence>
<feature type="transmembrane region" description="Helical" evidence="5">
    <location>
        <begin position="315"/>
        <end position="333"/>
    </location>
</feature>
<dbReference type="Pfam" id="PF12430">
    <property type="entry name" value="ABA_GPCR"/>
    <property type="match status" value="1"/>
</dbReference>
<dbReference type="STRING" id="1245769.A0A0C7NA57"/>
<feature type="transmembrane region" description="Helical" evidence="5">
    <location>
        <begin position="397"/>
        <end position="426"/>
    </location>
</feature>
<feature type="transmembrane region" description="Helical" evidence="5">
    <location>
        <begin position="77"/>
        <end position="98"/>
    </location>
</feature>
<protein>
    <submittedName>
        <fullName evidence="8">LALA0S05e04038g1_1</fullName>
    </submittedName>
</protein>
<feature type="transmembrane region" description="Helical" evidence="5">
    <location>
        <begin position="504"/>
        <end position="529"/>
    </location>
</feature>
<comment type="subcellular location">
    <subcellularLocation>
        <location evidence="1">Membrane</location>
        <topology evidence="1">Multi-pass membrane protein</topology>
    </subcellularLocation>
</comment>
<evidence type="ECO:0000256" key="1">
    <source>
        <dbReference type="ARBA" id="ARBA00004141"/>
    </source>
</evidence>
<organism evidence="8 9">
    <name type="scientific">Lachancea lanzarotensis</name>
    <dbReference type="NCBI Taxonomy" id="1245769"/>
    <lineage>
        <taxon>Eukaryota</taxon>
        <taxon>Fungi</taxon>
        <taxon>Dikarya</taxon>
        <taxon>Ascomycota</taxon>
        <taxon>Saccharomycotina</taxon>
        <taxon>Saccharomycetes</taxon>
        <taxon>Saccharomycetales</taxon>
        <taxon>Saccharomycetaceae</taxon>
        <taxon>Lachancea</taxon>
    </lineage>
</organism>
<dbReference type="OrthoDB" id="264392at2759"/>
<feature type="transmembrane region" description="Helical" evidence="5">
    <location>
        <begin position="118"/>
        <end position="139"/>
    </location>
</feature>
<gene>
    <name evidence="8" type="ORF">LALA0_S05e04038g</name>
</gene>
<dbReference type="PANTHER" id="PTHR15948:SF0">
    <property type="entry name" value="GOLGI PH REGULATOR A-RELATED"/>
    <property type="match status" value="1"/>
</dbReference>
<dbReference type="EMBL" id="LN736364">
    <property type="protein sequence ID" value="CEP62366.1"/>
    <property type="molecule type" value="Genomic_DNA"/>
</dbReference>
<keyword evidence="4 5" id="KW-0472">Membrane</keyword>
<feature type="transmembrane region" description="Helical" evidence="5">
    <location>
        <begin position="6"/>
        <end position="23"/>
    </location>
</feature>
<evidence type="ECO:0000256" key="5">
    <source>
        <dbReference type="SAM" id="Phobius"/>
    </source>
</evidence>
<dbReference type="Proteomes" id="UP000054304">
    <property type="component" value="Unassembled WGS sequence"/>
</dbReference>
<keyword evidence="9" id="KW-1185">Reference proteome</keyword>
<dbReference type="InterPro" id="IPR015672">
    <property type="entry name" value="GPHR/GTG"/>
</dbReference>
<evidence type="ECO:0000313" key="8">
    <source>
        <dbReference type="EMBL" id="CEP62366.1"/>
    </source>
</evidence>
<evidence type="ECO:0000256" key="3">
    <source>
        <dbReference type="ARBA" id="ARBA00022989"/>
    </source>
</evidence>
<feature type="transmembrane region" description="Helical" evidence="5">
    <location>
        <begin position="189"/>
        <end position="211"/>
    </location>
</feature>
<evidence type="ECO:0000256" key="2">
    <source>
        <dbReference type="ARBA" id="ARBA00022692"/>
    </source>
</evidence>
<evidence type="ECO:0000256" key="4">
    <source>
        <dbReference type="ARBA" id="ARBA00023136"/>
    </source>
</evidence>
<dbReference type="GeneID" id="34685834"/>
<dbReference type="HOGENOM" id="CLU_498921_0_0_1"/>
<name>A0A0C7NA57_9SACH</name>
<dbReference type="PANTHER" id="PTHR15948">
    <property type="entry name" value="G-PROTEIN COUPLED RECEPTOR 89-RELATED"/>
    <property type="match status" value="1"/>
</dbReference>
<dbReference type="GO" id="GO:0016020">
    <property type="term" value="C:membrane"/>
    <property type="evidence" value="ECO:0007669"/>
    <property type="project" value="UniProtKB-SubCell"/>
</dbReference>
<dbReference type="InterPro" id="IPR025969">
    <property type="entry name" value="ABA_GPCR_dom"/>
</dbReference>
<dbReference type="RefSeq" id="XP_022628592.1">
    <property type="nucleotide sequence ID" value="XM_022772249.1"/>
</dbReference>
<dbReference type="InterPro" id="IPR022535">
    <property type="entry name" value="Golgi_pH-regulator_cons_dom"/>
</dbReference>
<feature type="transmembrane region" description="Helical" evidence="5">
    <location>
        <begin position="462"/>
        <end position="484"/>
    </location>
</feature>
<evidence type="ECO:0000313" key="9">
    <source>
        <dbReference type="Proteomes" id="UP000054304"/>
    </source>
</evidence>
<proteinExistence type="predicted"/>
<keyword evidence="2 5" id="KW-0812">Transmembrane</keyword>
<dbReference type="Pfam" id="PF12537">
    <property type="entry name" value="GPHR_N"/>
    <property type="match status" value="1"/>
</dbReference>
<accession>A0A0C7NA57</accession>
<reference evidence="8 9" key="1">
    <citation type="submission" date="2014-12" db="EMBL/GenBank/DDBJ databases">
        <authorList>
            <person name="Neuveglise Cecile"/>
        </authorList>
    </citation>
    <scope>NUCLEOTIDE SEQUENCE [LARGE SCALE GENOMIC DNA]</scope>
    <source>
        <strain evidence="8 9">CBS 12615</strain>
    </source>
</reference>
<feature type="transmembrane region" description="Helical" evidence="5">
    <location>
        <begin position="151"/>
        <end position="169"/>
    </location>
</feature>